<dbReference type="AlphaFoldDB" id="A0A369A3S3"/>
<feature type="chain" id="PRO_5016621994" description="SPOR domain-containing protein" evidence="3">
    <location>
        <begin position="21"/>
        <end position="378"/>
    </location>
</feature>
<reference evidence="5 6" key="1">
    <citation type="submission" date="2018-07" db="EMBL/GenBank/DDBJ databases">
        <title>Genomic Encyclopedia of Type Strains, Phase IV (KMG-IV): sequencing the most valuable type-strain genomes for metagenomic binning, comparative biology and taxonomic classification.</title>
        <authorList>
            <person name="Goeker M."/>
        </authorList>
    </citation>
    <scope>NUCLEOTIDE SEQUENCE [LARGE SCALE GENOMIC DNA]</scope>
    <source>
        <strain evidence="5 6">DSM 21410</strain>
    </source>
</reference>
<feature type="signal peptide" evidence="3">
    <location>
        <begin position="1"/>
        <end position="20"/>
    </location>
</feature>
<dbReference type="Gene3D" id="3.30.70.1070">
    <property type="entry name" value="Sporulation related repeat"/>
    <property type="match status" value="1"/>
</dbReference>
<proteinExistence type="predicted"/>
<dbReference type="Proteomes" id="UP000253517">
    <property type="component" value="Unassembled WGS sequence"/>
</dbReference>
<evidence type="ECO:0000313" key="5">
    <source>
        <dbReference type="EMBL" id="RCX02104.1"/>
    </source>
</evidence>
<dbReference type="EMBL" id="QPJS01000005">
    <property type="protein sequence ID" value="RCX02104.1"/>
    <property type="molecule type" value="Genomic_DNA"/>
</dbReference>
<evidence type="ECO:0000313" key="6">
    <source>
        <dbReference type="Proteomes" id="UP000253517"/>
    </source>
</evidence>
<dbReference type="InterPro" id="IPR011250">
    <property type="entry name" value="OMP/PagP_B-barrel"/>
</dbReference>
<dbReference type="SUPFAM" id="SSF110997">
    <property type="entry name" value="Sporulation related repeat"/>
    <property type="match status" value="1"/>
</dbReference>
<comment type="caution">
    <text evidence="5">The sequence shown here is derived from an EMBL/GenBank/DDBJ whole genome shotgun (WGS) entry which is preliminary data.</text>
</comment>
<keyword evidence="3" id="KW-0732">Signal</keyword>
<keyword evidence="6" id="KW-1185">Reference proteome</keyword>
<dbReference type="InterPro" id="IPR007730">
    <property type="entry name" value="SPOR-like_dom"/>
</dbReference>
<dbReference type="InterPro" id="IPR036680">
    <property type="entry name" value="SPOR-like_sf"/>
</dbReference>
<protein>
    <recommendedName>
        <fullName evidence="4">SPOR domain-containing protein</fullName>
    </recommendedName>
</protein>
<dbReference type="PROSITE" id="PS51724">
    <property type="entry name" value="SPOR"/>
    <property type="match status" value="1"/>
</dbReference>
<gene>
    <name evidence="5" type="ORF">DES35_10575</name>
</gene>
<accession>A0A369A3S3</accession>
<evidence type="ECO:0000256" key="3">
    <source>
        <dbReference type="SAM" id="SignalP"/>
    </source>
</evidence>
<dbReference type="GO" id="GO:0042834">
    <property type="term" value="F:peptidoglycan binding"/>
    <property type="evidence" value="ECO:0007669"/>
    <property type="project" value="InterPro"/>
</dbReference>
<name>A0A369A3S3_9FLAO</name>
<feature type="coiled-coil region" evidence="1">
    <location>
        <begin position="217"/>
        <end position="244"/>
    </location>
</feature>
<keyword evidence="1" id="KW-0175">Coiled coil</keyword>
<feature type="region of interest" description="Disordered" evidence="2">
    <location>
        <begin position="277"/>
        <end position="298"/>
    </location>
</feature>
<evidence type="ECO:0000256" key="1">
    <source>
        <dbReference type="SAM" id="Coils"/>
    </source>
</evidence>
<sequence length="378" mass="42721">MLHSVTLLLSVFFSTLNSIAQHGHFVVSSTISFLQNSSPLDSREFARYKLNTALTPEIGYQFNDNFYAGAFLSVGILNGADITRYYETTFFSPGVNGRFNFMPLISNRTKVRLEADAGLQVLSFYGTLYNRNSNARLSQVPANRNTLSFGPGGYLGARMAFPVSKSLGVTVGYRWHVLNNPWIDLVKKTTDESFSFIHDVHVDLRLSLENMLKGNEVRVDRKKYQNLNTQLQDLQQNQQRLVASNEARLKEKDDQIVAMAREIDSLRAYIASMPERETDSDMAPAVSSSTRSPGKQVDPMDAVKTKAFRIVVGSFPTQLMAQSYMEKSPLNNPDMFVVYVEDLKTYRVIYKSYPTREAAAKDLGKVRESVKTAWIIYF</sequence>
<evidence type="ECO:0000256" key="2">
    <source>
        <dbReference type="SAM" id="MobiDB-lite"/>
    </source>
</evidence>
<evidence type="ECO:0000259" key="4">
    <source>
        <dbReference type="PROSITE" id="PS51724"/>
    </source>
</evidence>
<dbReference type="SUPFAM" id="SSF56925">
    <property type="entry name" value="OMPA-like"/>
    <property type="match status" value="1"/>
</dbReference>
<organism evidence="5 6">
    <name type="scientific">Schleiferia thermophila</name>
    <dbReference type="NCBI Taxonomy" id="884107"/>
    <lineage>
        <taxon>Bacteria</taxon>
        <taxon>Pseudomonadati</taxon>
        <taxon>Bacteroidota</taxon>
        <taxon>Flavobacteriia</taxon>
        <taxon>Flavobacteriales</taxon>
        <taxon>Schleiferiaceae</taxon>
        <taxon>Schleiferia</taxon>
    </lineage>
</organism>
<feature type="domain" description="SPOR" evidence="4">
    <location>
        <begin position="302"/>
        <end position="378"/>
    </location>
</feature>